<evidence type="ECO:0000313" key="13">
    <source>
        <dbReference type="EMBL" id="HCT56192.1"/>
    </source>
</evidence>
<dbReference type="SUPFAM" id="SSF55307">
    <property type="entry name" value="Tubulin C-terminal domain-like"/>
    <property type="match status" value="1"/>
</dbReference>
<dbReference type="EMBL" id="DPIY01000004">
    <property type="protein sequence ID" value="HCT56192.1"/>
    <property type="molecule type" value="Genomic_DNA"/>
</dbReference>
<dbReference type="InterPro" id="IPR036525">
    <property type="entry name" value="Tubulin/FtsZ_GTPase_sf"/>
</dbReference>
<dbReference type="FunFam" id="3.40.50.1440:FF:000023">
    <property type="entry name" value="Cell division protein FtsZ"/>
    <property type="match status" value="1"/>
</dbReference>
<feature type="binding site" evidence="8">
    <location>
        <position position="140"/>
    </location>
    <ligand>
        <name>GTP</name>
        <dbReference type="ChEBI" id="CHEBI:37565"/>
    </ligand>
</feature>
<keyword evidence="7 8" id="KW-0131">Cell cycle</keyword>
<gene>
    <name evidence="8" type="primary">ftsZ</name>
    <name evidence="13" type="ORF">DGD08_03155</name>
</gene>
<feature type="binding site" evidence="8">
    <location>
        <begin position="109"/>
        <end position="111"/>
    </location>
    <ligand>
        <name>GTP</name>
        <dbReference type="ChEBI" id="CHEBI:37565"/>
    </ligand>
</feature>
<dbReference type="InterPro" id="IPR003008">
    <property type="entry name" value="Tubulin_FtsZ_GTPase"/>
</dbReference>
<dbReference type="CDD" id="cd02201">
    <property type="entry name" value="FtsZ_type1"/>
    <property type="match status" value="1"/>
</dbReference>
<feature type="binding site" evidence="8">
    <location>
        <position position="188"/>
    </location>
    <ligand>
        <name>GTP</name>
        <dbReference type="ChEBI" id="CHEBI:37565"/>
    </ligand>
</feature>
<evidence type="ECO:0000256" key="10">
    <source>
        <dbReference type="SAM" id="MobiDB-lite"/>
    </source>
</evidence>
<feature type="binding site" evidence="8">
    <location>
        <position position="144"/>
    </location>
    <ligand>
        <name>GTP</name>
        <dbReference type="ChEBI" id="CHEBI:37565"/>
    </ligand>
</feature>
<dbReference type="AlphaFoldDB" id="A0A3D4V620"/>
<comment type="subcellular location">
    <subcellularLocation>
        <location evidence="8">Cytoplasm</location>
    </subcellularLocation>
    <text evidence="8">Assembles at midcell at the inner surface of the cytoplasmic membrane.</text>
</comment>
<dbReference type="OMA" id="GNPSIGQ"/>
<keyword evidence="5 8" id="KW-0342">GTP-binding</keyword>
<dbReference type="GO" id="GO:0032153">
    <property type="term" value="C:cell division site"/>
    <property type="evidence" value="ECO:0007669"/>
    <property type="project" value="UniProtKB-UniRule"/>
</dbReference>
<dbReference type="Gene3D" id="3.40.50.1440">
    <property type="entry name" value="Tubulin/FtsZ, GTPase domain"/>
    <property type="match status" value="1"/>
</dbReference>
<keyword evidence="2 8" id="KW-0963">Cytoplasm</keyword>
<dbReference type="Gene3D" id="3.30.1330.20">
    <property type="entry name" value="Tubulin/FtsZ, C-terminal domain"/>
    <property type="match status" value="1"/>
</dbReference>
<evidence type="ECO:0000256" key="6">
    <source>
        <dbReference type="ARBA" id="ARBA00023210"/>
    </source>
</evidence>
<dbReference type="PANTHER" id="PTHR30314:SF3">
    <property type="entry name" value="MITOCHONDRIAL DIVISION PROTEIN FSZA"/>
    <property type="match status" value="1"/>
</dbReference>
<keyword evidence="4 8" id="KW-0547">Nucleotide-binding</keyword>
<dbReference type="InterPro" id="IPR045061">
    <property type="entry name" value="FtsZ/CetZ"/>
</dbReference>
<evidence type="ECO:0000256" key="8">
    <source>
        <dbReference type="HAMAP-Rule" id="MF_00909"/>
    </source>
</evidence>
<reference evidence="13 14" key="1">
    <citation type="journal article" date="2018" name="Nat. Biotechnol.">
        <title>A standardized bacterial taxonomy based on genome phylogeny substantially revises the tree of life.</title>
        <authorList>
            <person name="Parks D.H."/>
            <person name="Chuvochina M."/>
            <person name="Waite D.W."/>
            <person name="Rinke C."/>
            <person name="Skarshewski A."/>
            <person name="Chaumeil P.A."/>
            <person name="Hugenholtz P."/>
        </authorList>
    </citation>
    <scope>NUCLEOTIDE SEQUENCE [LARGE SCALE GENOMIC DNA]</scope>
    <source>
        <strain evidence="13">UBA8844</strain>
    </source>
</reference>
<protein>
    <recommendedName>
        <fullName evidence="8 9">Cell division protein FtsZ</fullName>
    </recommendedName>
</protein>
<dbReference type="GO" id="GO:0005737">
    <property type="term" value="C:cytoplasm"/>
    <property type="evidence" value="ECO:0007669"/>
    <property type="project" value="UniProtKB-SubCell"/>
</dbReference>
<dbReference type="GO" id="GO:0043093">
    <property type="term" value="P:FtsZ-dependent cytokinesis"/>
    <property type="evidence" value="ECO:0007669"/>
    <property type="project" value="UniProtKB-UniRule"/>
</dbReference>
<dbReference type="InterPro" id="IPR024757">
    <property type="entry name" value="FtsZ_C"/>
</dbReference>
<dbReference type="HAMAP" id="MF_00909">
    <property type="entry name" value="FtsZ"/>
    <property type="match status" value="1"/>
</dbReference>
<evidence type="ECO:0000256" key="5">
    <source>
        <dbReference type="ARBA" id="ARBA00023134"/>
    </source>
</evidence>
<dbReference type="GO" id="GO:0000917">
    <property type="term" value="P:division septum assembly"/>
    <property type="evidence" value="ECO:0007669"/>
    <property type="project" value="UniProtKB-KW"/>
</dbReference>
<dbReference type="SMART" id="SM00864">
    <property type="entry name" value="Tubulin"/>
    <property type="match status" value="1"/>
</dbReference>
<comment type="similarity">
    <text evidence="1 8">Belongs to the FtsZ family.</text>
</comment>
<dbReference type="Pfam" id="PF00091">
    <property type="entry name" value="Tubulin"/>
    <property type="match status" value="1"/>
</dbReference>
<dbReference type="GO" id="GO:0003924">
    <property type="term" value="F:GTPase activity"/>
    <property type="evidence" value="ECO:0007669"/>
    <property type="project" value="UniProtKB-UniRule"/>
</dbReference>
<evidence type="ECO:0000256" key="3">
    <source>
        <dbReference type="ARBA" id="ARBA00022618"/>
    </source>
</evidence>
<dbReference type="GO" id="GO:0005525">
    <property type="term" value="F:GTP binding"/>
    <property type="evidence" value="ECO:0007669"/>
    <property type="project" value="UniProtKB-UniRule"/>
</dbReference>
<dbReference type="SMART" id="SM00865">
    <property type="entry name" value="Tubulin_C"/>
    <property type="match status" value="1"/>
</dbReference>
<comment type="function">
    <text evidence="8">Essential cell division protein that forms a contractile ring structure (Z ring) at the future cell division site. The regulation of the ring assembly controls the timing and the location of cell division. One of the functions of the FtsZ ring is to recruit other cell division proteins to the septum to produce a new cell wall between the dividing cells. Binds GTP and shows GTPase activity.</text>
</comment>
<dbReference type="PRINTS" id="PR00423">
    <property type="entry name" value="CELLDVISFTSZ"/>
</dbReference>
<dbReference type="Proteomes" id="UP000264071">
    <property type="component" value="Unassembled WGS sequence"/>
</dbReference>
<comment type="subunit">
    <text evidence="8">Homodimer. Polymerizes to form a dynamic ring structure in a strictly GTP-dependent manner. Interacts directly with several other division proteins.</text>
</comment>
<organism evidence="13 14">
    <name type="scientific">Gemmatimonas aurantiaca</name>
    <dbReference type="NCBI Taxonomy" id="173480"/>
    <lineage>
        <taxon>Bacteria</taxon>
        <taxon>Pseudomonadati</taxon>
        <taxon>Gemmatimonadota</taxon>
        <taxon>Gemmatimonadia</taxon>
        <taxon>Gemmatimonadales</taxon>
        <taxon>Gemmatimonadaceae</taxon>
        <taxon>Gemmatimonas</taxon>
    </lineage>
</organism>
<feature type="region of interest" description="Disordered" evidence="10">
    <location>
        <begin position="357"/>
        <end position="416"/>
    </location>
</feature>
<dbReference type="PANTHER" id="PTHR30314">
    <property type="entry name" value="CELL DIVISION PROTEIN FTSZ-RELATED"/>
    <property type="match status" value="1"/>
</dbReference>
<dbReference type="SUPFAM" id="SSF52490">
    <property type="entry name" value="Tubulin nucleotide-binding domain-like"/>
    <property type="match status" value="1"/>
</dbReference>
<evidence type="ECO:0000256" key="4">
    <source>
        <dbReference type="ARBA" id="ARBA00022741"/>
    </source>
</evidence>
<evidence type="ECO:0000256" key="9">
    <source>
        <dbReference type="NCBIfam" id="TIGR00065"/>
    </source>
</evidence>
<feature type="binding site" evidence="8">
    <location>
        <begin position="22"/>
        <end position="26"/>
    </location>
    <ligand>
        <name>GTP</name>
        <dbReference type="ChEBI" id="CHEBI:37565"/>
    </ligand>
</feature>
<evidence type="ECO:0000256" key="7">
    <source>
        <dbReference type="ARBA" id="ARBA00023306"/>
    </source>
</evidence>
<feature type="domain" description="Tubulin/FtsZ 2-layer sandwich" evidence="12">
    <location>
        <begin position="208"/>
        <end position="326"/>
    </location>
</feature>
<keyword evidence="6 8" id="KW-0717">Septation</keyword>
<evidence type="ECO:0000256" key="1">
    <source>
        <dbReference type="ARBA" id="ARBA00009690"/>
    </source>
</evidence>
<dbReference type="PROSITE" id="PS01134">
    <property type="entry name" value="FTSZ_1"/>
    <property type="match status" value="1"/>
</dbReference>
<proteinExistence type="inferred from homology"/>
<evidence type="ECO:0000259" key="11">
    <source>
        <dbReference type="SMART" id="SM00864"/>
    </source>
</evidence>
<accession>A0A3D4V620</accession>
<dbReference type="GO" id="GO:0051258">
    <property type="term" value="P:protein polymerization"/>
    <property type="evidence" value="ECO:0007669"/>
    <property type="project" value="UniProtKB-UniRule"/>
</dbReference>
<evidence type="ECO:0000259" key="12">
    <source>
        <dbReference type="SMART" id="SM00865"/>
    </source>
</evidence>
<sequence>MTFEFEESASQNARMKVVGVGGGGGNAVNRMIEEHLEGVEFISVNTDAQALMNSKADVKIQIGKKLTRGLGAGARPEIGRQAIEENREDTKRVLGNADLVFVTCGMGGGTGTGAAPVVCQLAREAGALTVGIVTRPFLFEGRKRMRQAEEGINEMRKNVDTMIIVPNERLLAVVGKGIPFHEALKKADEVLLHATQGISVLISETGMVNVDFADVRTVMQNGGSALMGTGIGRGENRASEAAQQAIASPLLDNVSISGATGVLVNITGGEDLTLGEVHQINDIVHDAVGDDAEIIFGAVHEPAMMGEIRVTVIATGFDRYVQGGHTAGHTSSQGGFAPSAGVTPAAFSQAAAAPKAPSVLPFPSRERPAVRPPAPPARPAWEGAAPRPPRVQPPASSSSAELDDMEIPTFIRRQMD</sequence>
<evidence type="ECO:0000313" key="14">
    <source>
        <dbReference type="Proteomes" id="UP000264071"/>
    </source>
</evidence>
<dbReference type="InterPro" id="IPR008280">
    <property type="entry name" value="Tub_FtsZ_C"/>
</dbReference>
<keyword evidence="3 8" id="KW-0132">Cell division</keyword>
<dbReference type="Pfam" id="PF12327">
    <property type="entry name" value="FtsZ_C"/>
    <property type="match status" value="1"/>
</dbReference>
<evidence type="ECO:0000256" key="2">
    <source>
        <dbReference type="ARBA" id="ARBA00022490"/>
    </source>
</evidence>
<comment type="caution">
    <text evidence="13">The sequence shown here is derived from an EMBL/GenBank/DDBJ whole genome shotgun (WGS) entry which is preliminary data.</text>
</comment>
<dbReference type="InterPro" id="IPR000158">
    <property type="entry name" value="Cell_div_FtsZ"/>
</dbReference>
<dbReference type="NCBIfam" id="TIGR00065">
    <property type="entry name" value="ftsZ"/>
    <property type="match status" value="1"/>
</dbReference>
<dbReference type="InterPro" id="IPR020805">
    <property type="entry name" value="Cell_div_FtsZ_CS"/>
</dbReference>
<dbReference type="InterPro" id="IPR018316">
    <property type="entry name" value="Tubulin/FtsZ_2-layer-sand-dom"/>
</dbReference>
<dbReference type="InterPro" id="IPR037103">
    <property type="entry name" value="Tubulin/FtsZ-like_C"/>
</dbReference>
<feature type="domain" description="Tubulin/FtsZ GTPase" evidence="11">
    <location>
        <begin position="14"/>
        <end position="206"/>
    </location>
</feature>
<name>A0A3D4V620_9BACT</name>